<evidence type="ECO:0000313" key="3">
    <source>
        <dbReference type="Proteomes" id="UP000000267"/>
    </source>
</evidence>
<dbReference type="InterPro" id="IPR000408">
    <property type="entry name" value="Reg_chr_condens"/>
</dbReference>
<dbReference type="PANTHER" id="PTHR45982:SF6">
    <property type="entry name" value="SCF-ASSOCIATED FACTOR 1"/>
    <property type="match status" value="1"/>
</dbReference>
<dbReference type="OrthoDB" id="61110at2759"/>
<dbReference type="GO" id="GO:0005737">
    <property type="term" value="C:cytoplasm"/>
    <property type="evidence" value="ECO:0007669"/>
    <property type="project" value="TreeGrafter"/>
</dbReference>
<dbReference type="KEGG" id="vpo:Kpol_1027p25"/>
<dbReference type="GO" id="GO:0004842">
    <property type="term" value="F:ubiquitin-protein transferase activity"/>
    <property type="evidence" value="ECO:0007669"/>
    <property type="project" value="EnsemblFungi"/>
</dbReference>
<dbReference type="GO" id="GO:0031146">
    <property type="term" value="P:SCF-dependent proteasomal ubiquitin-dependent protein catabolic process"/>
    <property type="evidence" value="ECO:0007669"/>
    <property type="project" value="EnsemblFungi"/>
</dbReference>
<dbReference type="AlphaFoldDB" id="A7TQM9"/>
<dbReference type="STRING" id="436907.A7TQM9"/>
<dbReference type="eggNOG" id="ENOG502QUVE">
    <property type="taxonomic scope" value="Eukaryota"/>
</dbReference>
<dbReference type="RefSeq" id="XP_001643308.1">
    <property type="nucleotide sequence ID" value="XM_001643258.1"/>
</dbReference>
<evidence type="ECO:0000313" key="2">
    <source>
        <dbReference type="EMBL" id="EDO15450.1"/>
    </source>
</evidence>
<sequence>MTDKESNPTKPVLETNWSPDIVQATLPFLSPDDIRNLSLTNKYFHKLLNYGSSETLWHELFHKVYSTLNTNEEPFQINEQSEFKTCAENILVKRFPNASWQDRYTMRTKNTRFYSWGCLRNGRLGYTLSSSAEIPESSINTIGIQGKAGINSPISVPWIELNDDTIDDFAVVQISGGGFSFQILTKSGEIYSTGTTFTGGHKGPGAAEGESDYNPYRELIEEIEDSLPRVRLGGRSHINTTGTLSGRTMLPHNRVINPIASIPPGVPPNNSDFNLGHPHTDIYAGFAEMERASSQTLPENQSIRRMFPRNSLKFYNKTSNDDGDTEKHTVEDIKFSSICSGRSHFLALDDNNDIYSWDSTDSDHGVLLRFKDLDTTNTQPILKIGCGWNFNCAYVYHVGLIVWNSRSVLKKGDKFSYANYKIIPGTSGSETDSKVVDFACIHDEKVLFITNNGNKLNIYEKGVVNTLSLDITGKILKITVSYSSLVIFTDNDCYFFKLHDGNIDVDSRIILKLDDPDDHFISLASGDYHHIGLTQSGNIYTWGLESQWSGCLGLGSPDHIVDELHVGNVENHRDIRVLKPTKLELGEGSAGMAVAAGGWQTSALILKN</sequence>
<dbReference type="OMA" id="MGDYHYL"/>
<dbReference type="Gene3D" id="2.130.10.30">
    <property type="entry name" value="Regulator of chromosome condensation 1/beta-lactamase-inhibitor protein II"/>
    <property type="match status" value="2"/>
</dbReference>
<dbReference type="GO" id="GO:0005085">
    <property type="term" value="F:guanyl-nucleotide exchange factor activity"/>
    <property type="evidence" value="ECO:0007669"/>
    <property type="project" value="TreeGrafter"/>
</dbReference>
<dbReference type="PANTHER" id="PTHR45982">
    <property type="entry name" value="REGULATOR OF CHROMOSOME CONDENSATION"/>
    <property type="match status" value="1"/>
</dbReference>
<dbReference type="InterPro" id="IPR051553">
    <property type="entry name" value="Ran_GTPase-activating"/>
</dbReference>
<dbReference type="PROSITE" id="PS50012">
    <property type="entry name" value="RCC1_3"/>
    <property type="match status" value="2"/>
</dbReference>
<proteinExistence type="predicted"/>
<dbReference type="SUPFAM" id="SSF81383">
    <property type="entry name" value="F-box domain"/>
    <property type="match status" value="1"/>
</dbReference>
<dbReference type="HOGENOM" id="CLU_460835_0_0_1"/>
<dbReference type="InterPro" id="IPR036047">
    <property type="entry name" value="F-box-like_dom_sf"/>
</dbReference>
<accession>A7TQM9</accession>
<reference evidence="2 3" key="1">
    <citation type="journal article" date="2007" name="Proc. Natl. Acad. Sci. U.S.A.">
        <title>Independent sorting-out of thousands of duplicated gene pairs in two yeast species descended from a whole-genome duplication.</title>
        <authorList>
            <person name="Scannell D.R."/>
            <person name="Frank A.C."/>
            <person name="Conant G.C."/>
            <person name="Byrne K.P."/>
            <person name="Woolfit M."/>
            <person name="Wolfe K.H."/>
        </authorList>
    </citation>
    <scope>NUCLEOTIDE SEQUENCE [LARGE SCALE GENOMIC DNA]</scope>
    <source>
        <strain evidence="3">ATCC 22028 / DSM 70294 / BCRC 21397 / CBS 2163 / NBRC 10782 / NRRL Y-8283 / UCD 57-17</strain>
    </source>
</reference>
<dbReference type="InterPro" id="IPR009091">
    <property type="entry name" value="RCC1/BLIP-II"/>
</dbReference>
<dbReference type="PhylomeDB" id="A7TQM9"/>
<dbReference type="FunCoup" id="A7TQM9">
    <property type="interactions" value="135"/>
</dbReference>
<protein>
    <recommendedName>
        <fullName evidence="4">F-box domain-containing protein</fullName>
    </recommendedName>
</protein>
<dbReference type="SUPFAM" id="SSF50985">
    <property type="entry name" value="RCC1/BLIP-II"/>
    <property type="match status" value="1"/>
</dbReference>
<organism evidence="3">
    <name type="scientific">Vanderwaltozyma polyspora (strain ATCC 22028 / DSM 70294 / BCRC 21397 / CBS 2163 / NBRC 10782 / NRRL Y-8283 / UCD 57-17)</name>
    <name type="common">Kluyveromyces polysporus</name>
    <dbReference type="NCBI Taxonomy" id="436907"/>
    <lineage>
        <taxon>Eukaryota</taxon>
        <taxon>Fungi</taxon>
        <taxon>Dikarya</taxon>
        <taxon>Ascomycota</taxon>
        <taxon>Saccharomycotina</taxon>
        <taxon>Saccharomycetes</taxon>
        <taxon>Saccharomycetales</taxon>
        <taxon>Saccharomycetaceae</taxon>
        <taxon>Vanderwaltozyma</taxon>
    </lineage>
</organism>
<dbReference type="Pfam" id="PF13540">
    <property type="entry name" value="RCC1_2"/>
    <property type="match status" value="1"/>
</dbReference>
<evidence type="ECO:0008006" key="4">
    <source>
        <dbReference type="Google" id="ProtNLM"/>
    </source>
</evidence>
<name>A7TQM9_VANPO</name>
<dbReference type="InParanoid" id="A7TQM9"/>
<gene>
    <name evidence="2" type="ORF">Kpol_1027p25</name>
</gene>
<dbReference type="GeneID" id="5543518"/>
<dbReference type="GO" id="GO:0019005">
    <property type="term" value="C:SCF ubiquitin ligase complex"/>
    <property type="evidence" value="ECO:0007669"/>
    <property type="project" value="EnsemblFungi"/>
</dbReference>
<feature type="repeat" description="RCC1" evidence="1">
    <location>
        <begin position="537"/>
        <end position="607"/>
    </location>
</feature>
<dbReference type="Proteomes" id="UP000000267">
    <property type="component" value="Unassembled WGS sequence"/>
</dbReference>
<feature type="repeat" description="RCC1" evidence="1">
    <location>
        <begin position="111"/>
        <end position="187"/>
    </location>
</feature>
<evidence type="ECO:0000256" key="1">
    <source>
        <dbReference type="PROSITE-ProRule" id="PRU00235"/>
    </source>
</evidence>
<keyword evidence="3" id="KW-1185">Reference proteome</keyword>
<dbReference type="EMBL" id="DS480460">
    <property type="protein sequence ID" value="EDO15450.1"/>
    <property type="molecule type" value="Genomic_DNA"/>
</dbReference>